<accession>T5LP34</accession>
<dbReference type="AlphaFoldDB" id="T5LP34"/>
<evidence type="ECO:0000313" key="1">
    <source>
        <dbReference type="EMBL" id="EQM94709.1"/>
    </source>
</evidence>
<sequence>PKIMPKFIVKLLQEKRNKDELSYGYGSFIDLNRDYVRECDVGNKDGNKENDTEISLLHIQGKVLLAPNGCERVRVGVR</sequence>
<feature type="non-terminal residue" evidence="1">
    <location>
        <position position="1"/>
    </location>
</feature>
<dbReference type="RefSeq" id="WP_020995744.1">
    <property type="nucleotide sequence ID" value="NZ_KI392039.1"/>
</dbReference>
<keyword evidence="2" id="KW-1185">Reference proteome</keyword>
<proteinExistence type="predicted"/>
<dbReference type="EMBL" id="ACDN02000038">
    <property type="protein sequence ID" value="EQM94709.1"/>
    <property type="molecule type" value="Genomic_DNA"/>
</dbReference>
<gene>
    <name evidence="1" type="ORF">HRAG_02501</name>
</gene>
<organism evidence="1 2">
    <name type="scientific">Helicobacter bilis ATCC 43879</name>
    <dbReference type="NCBI Taxonomy" id="613026"/>
    <lineage>
        <taxon>Bacteria</taxon>
        <taxon>Pseudomonadati</taxon>
        <taxon>Campylobacterota</taxon>
        <taxon>Epsilonproteobacteria</taxon>
        <taxon>Campylobacterales</taxon>
        <taxon>Helicobacteraceae</taxon>
        <taxon>Helicobacter</taxon>
    </lineage>
</organism>
<dbReference type="Proteomes" id="UP000005085">
    <property type="component" value="Unassembled WGS sequence"/>
</dbReference>
<protein>
    <submittedName>
        <fullName evidence="1">Uncharacterized protein</fullName>
    </submittedName>
</protein>
<evidence type="ECO:0000313" key="2">
    <source>
        <dbReference type="Proteomes" id="UP000005085"/>
    </source>
</evidence>
<dbReference type="HOGENOM" id="CLU_2666047_0_0_7"/>
<reference evidence="1 2" key="1">
    <citation type="journal article" date="2014" name="Genome Announc.">
        <title>Draft genome sequences of six enterohepatic helicobacter species isolated from humans and one from rhesus macaques.</title>
        <authorList>
            <person name="Shen Z."/>
            <person name="Sheh A."/>
            <person name="Young S.K."/>
            <person name="Abouelliel A."/>
            <person name="Ward D.V."/>
            <person name="Earl A.M."/>
            <person name="Fox J.G."/>
        </authorList>
    </citation>
    <scope>NUCLEOTIDE SEQUENCE [LARGE SCALE GENOMIC DNA]</scope>
    <source>
        <strain evidence="1 2">ATCC 43879</strain>
    </source>
</reference>
<comment type="caution">
    <text evidence="1">The sequence shown here is derived from an EMBL/GenBank/DDBJ whole genome shotgun (WGS) entry which is preliminary data.</text>
</comment>
<name>T5LP34_9HELI</name>